<name>A0A0F9C0A1_9ZZZZ</name>
<sequence length="156" mass="17434">MINVTIEGFNLRFPNTGISSVDVNSVYLYDAAKWVHGCLAEKFTVPFSDNNYTATILTYQKAFHFVRLNSLKADDSDEMGDALDKSIEGLMSGEKAMVLTDDTVIHAQDQATQPGEGIWSNTMTYAPTFDEDETVRQRVDRQKIENIRSDRDAGGL</sequence>
<dbReference type="AlphaFoldDB" id="A0A0F9C0A1"/>
<gene>
    <name evidence="1" type="ORF">LCGC14_2463510</name>
</gene>
<evidence type="ECO:0000313" key="1">
    <source>
        <dbReference type="EMBL" id="KKL19632.1"/>
    </source>
</evidence>
<reference evidence="1" key="1">
    <citation type="journal article" date="2015" name="Nature">
        <title>Complex archaea that bridge the gap between prokaryotes and eukaryotes.</title>
        <authorList>
            <person name="Spang A."/>
            <person name="Saw J.H."/>
            <person name="Jorgensen S.L."/>
            <person name="Zaremba-Niedzwiedzka K."/>
            <person name="Martijn J."/>
            <person name="Lind A.E."/>
            <person name="van Eijk R."/>
            <person name="Schleper C."/>
            <person name="Guy L."/>
            <person name="Ettema T.J."/>
        </authorList>
    </citation>
    <scope>NUCLEOTIDE SEQUENCE</scope>
</reference>
<proteinExistence type="predicted"/>
<protein>
    <submittedName>
        <fullName evidence="1">Uncharacterized protein</fullName>
    </submittedName>
</protein>
<comment type="caution">
    <text evidence="1">The sequence shown here is derived from an EMBL/GenBank/DDBJ whole genome shotgun (WGS) entry which is preliminary data.</text>
</comment>
<dbReference type="EMBL" id="LAZR01038412">
    <property type="protein sequence ID" value="KKL19632.1"/>
    <property type="molecule type" value="Genomic_DNA"/>
</dbReference>
<organism evidence="1">
    <name type="scientific">marine sediment metagenome</name>
    <dbReference type="NCBI Taxonomy" id="412755"/>
    <lineage>
        <taxon>unclassified sequences</taxon>
        <taxon>metagenomes</taxon>
        <taxon>ecological metagenomes</taxon>
    </lineage>
</organism>
<accession>A0A0F9C0A1</accession>